<evidence type="ECO:0000256" key="7">
    <source>
        <dbReference type="SAM" id="Phobius"/>
    </source>
</evidence>
<feature type="transmembrane region" description="Helical" evidence="7">
    <location>
        <begin position="233"/>
        <end position="253"/>
    </location>
</feature>
<reference evidence="10 11" key="1">
    <citation type="journal article" date="2012" name="J. Bacteriol.">
        <title>Complete Genome Sequence of Leptospirillum ferrooxidans Strain C2-3, Isolated from a Fresh Volcanic Ash Deposit on the Island of Miyake, Japan.</title>
        <authorList>
            <person name="Fujimura R."/>
            <person name="Sato Y."/>
            <person name="Nishizawa T."/>
            <person name="Oshima K."/>
            <person name="Kim S.-W."/>
            <person name="Hattori M."/>
            <person name="Kamijo T."/>
            <person name="Ohta H."/>
        </authorList>
    </citation>
    <scope>NUCLEOTIDE SEQUENCE [LARGE SCALE GENOMIC DNA]</scope>
    <source>
        <strain evidence="10 11">C2-3</strain>
    </source>
</reference>
<dbReference type="InterPro" id="IPR000045">
    <property type="entry name" value="Prepilin_IV_endopep_pep"/>
</dbReference>
<dbReference type="KEGG" id="lfc:LFE_1627"/>
<name>I0IPV9_LEPFC</name>
<evidence type="ECO:0000313" key="10">
    <source>
        <dbReference type="EMBL" id="BAM07308.1"/>
    </source>
</evidence>
<keyword evidence="6 7" id="KW-0472">Membrane</keyword>
<reference evidence="11" key="2">
    <citation type="submission" date="2012-03" db="EMBL/GenBank/DDBJ databases">
        <title>The complete genome sequence of the pioneer microbe on fresh volcanic deposit, Leptospirillum ferrooxidans strain C2-3.</title>
        <authorList>
            <person name="Fujimura R."/>
            <person name="Sato Y."/>
            <person name="Nishizawa T."/>
            <person name="Nanba K."/>
            <person name="Oshima K."/>
            <person name="Hattori M."/>
            <person name="Kamijo T."/>
            <person name="Ohta H."/>
        </authorList>
    </citation>
    <scope>NUCLEOTIDE SEQUENCE [LARGE SCALE GENOMIC DNA]</scope>
    <source>
        <strain evidence="11">C2-3</strain>
    </source>
</reference>
<evidence type="ECO:0000256" key="5">
    <source>
        <dbReference type="ARBA" id="ARBA00022989"/>
    </source>
</evidence>
<sequence>MIWTDFGLLASLFFLGTVWGSFLGVLADRIPRNESILFPPSHCNHCNRRLTLLDLLPLYAWIIGKGRCRVCQSPIDKQTLYSELLTAGFFILLGIIHLNGGNVLKPFVFGSFAIPLSLIDLRHYRLPHKLTITAMISGILLSFLDPGGSFKTSIEASLSALAFLVPIAYLKPNALGMGDAIFFGAIGSFTSFQGILVALIFASGTAILASLAWSVWEVSNGRKASIKTLRIPFGPFLSIGGLTAILLPFPQFLI</sequence>
<dbReference type="GO" id="GO:0005886">
    <property type="term" value="C:plasma membrane"/>
    <property type="evidence" value="ECO:0007669"/>
    <property type="project" value="UniProtKB-SubCell"/>
</dbReference>
<feature type="domain" description="Prepilin type IV endopeptidase peptidase" evidence="8">
    <location>
        <begin position="108"/>
        <end position="208"/>
    </location>
</feature>
<evidence type="ECO:0000259" key="9">
    <source>
        <dbReference type="Pfam" id="PF06750"/>
    </source>
</evidence>
<accession>I0IPV9</accession>
<dbReference type="OrthoDB" id="9789291at2"/>
<organism evidence="10 11">
    <name type="scientific">Leptospirillum ferrooxidans (strain C2-3)</name>
    <dbReference type="NCBI Taxonomy" id="1162668"/>
    <lineage>
        <taxon>Bacteria</taxon>
        <taxon>Pseudomonadati</taxon>
        <taxon>Nitrospirota</taxon>
        <taxon>Nitrospiria</taxon>
        <taxon>Nitrospirales</taxon>
        <taxon>Nitrospiraceae</taxon>
        <taxon>Leptospirillum</taxon>
    </lineage>
</organism>
<dbReference type="PANTHER" id="PTHR30487:SF0">
    <property type="entry name" value="PREPILIN LEADER PEPTIDASE_N-METHYLTRANSFERASE-RELATED"/>
    <property type="match status" value="1"/>
</dbReference>
<evidence type="ECO:0000256" key="1">
    <source>
        <dbReference type="ARBA" id="ARBA00004651"/>
    </source>
</evidence>
<dbReference type="GO" id="GO:0004190">
    <property type="term" value="F:aspartic-type endopeptidase activity"/>
    <property type="evidence" value="ECO:0007669"/>
    <property type="project" value="InterPro"/>
</dbReference>
<feature type="domain" description="Prepilin peptidase A24 N-terminal" evidence="9">
    <location>
        <begin position="15"/>
        <end position="93"/>
    </location>
</feature>
<dbReference type="RefSeq" id="WP_014449793.1">
    <property type="nucleotide sequence ID" value="NC_017094.1"/>
</dbReference>
<comment type="subcellular location">
    <subcellularLocation>
        <location evidence="1">Cell membrane</location>
        <topology evidence="1">Multi-pass membrane protein</topology>
    </subcellularLocation>
</comment>
<feature type="transmembrane region" description="Helical" evidence="7">
    <location>
        <begin position="182"/>
        <end position="213"/>
    </location>
</feature>
<dbReference type="Gene3D" id="1.20.120.1220">
    <property type="match status" value="1"/>
</dbReference>
<dbReference type="InterPro" id="IPR050882">
    <property type="entry name" value="Prepilin_peptidase/N-MTase"/>
</dbReference>
<evidence type="ECO:0000256" key="6">
    <source>
        <dbReference type="ARBA" id="ARBA00023136"/>
    </source>
</evidence>
<dbReference type="GO" id="GO:0006465">
    <property type="term" value="P:signal peptide processing"/>
    <property type="evidence" value="ECO:0007669"/>
    <property type="project" value="TreeGrafter"/>
</dbReference>
<proteinExistence type="inferred from homology"/>
<dbReference type="PANTHER" id="PTHR30487">
    <property type="entry name" value="TYPE 4 PREPILIN-LIKE PROTEINS LEADER PEPTIDE-PROCESSING ENZYME"/>
    <property type="match status" value="1"/>
</dbReference>
<evidence type="ECO:0000259" key="8">
    <source>
        <dbReference type="Pfam" id="PF01478"/>
    </source>
</evidence>
<dbReference type="eggNOG" id="COG1989">
    <property type="taxonomic scope" value="Bacteria"/>
</dbReference>
<evidence type="ECO:0000256" key="3">
    <source>
        <dbReference type="ARBA" id="ARBA00022475"/>
    </source>
</evidence>
<dbReference type="EMBL" id="AP012342">
    <property type="protein sequence ID" value="BAM07308.1"/>
    <property type="molecule type" value="Genomic_DNA"/>
</dbReference>
<gene>
    <name evidence="10" type="ordered locus">LFE_1627</name>
</gene>
<dbReference type="InterPro" id="IPR010627">
    <property type="entry name" value="Prepilin_pept_A24_N"/>
</dbReference>
<keyword evidence="3" id="KW-1003">Cell membrane</keyword>
<comment type="similarity">
    <text evidence="2">Belongs to the peptidase A24 family.</text>
</comment>
<dbReference type="Pfam" id="PF01478">
    <property type="entry name" value="Peptidase_A24"/>
    <property type="match status" value="1"/>
</dbReference>
<keyword evidence="5 7" id="KW-1133">Transmembrane helix</keyword>
<dbReference type="Proteomes" id="UP000007382">
    <property type="component" value="Chromosome"/>
</dbReference>
<dbReference type="PATRIC" id="fig|1162668.3.peg.1938"/>
<evidence type="ECO:0000256" key="4">
    <source>
        <dbReference type="ARBA" id="ARBA00022692"/>
    </source>
</evidence>
<dbReference type="STRING" id="1162668.LFE_1627"/>
<feature type="transmembrane region" description="Helical" evidence="7">
    <location>
        <begin position="6"/>
        <end position="27"/>
    </location>
</feature>
<evidence type="ECO:0000256" key="2">
    <source>
        <dbReference type="ARBA" id="ARBA00005801"/>
    </source>
</evidence>
<dbReference type="HOGENOM" id="CLU_057101_0_1_0"/>
<keyword evidence="11" id="KW-1185">Reference proteome</keyword>
<protein>
    <submittedName>
        <fullName evidence="10">Putative type IV prepilin peptidase</fullName>
    </submittedName>
</protein>
<keyword evidence="4 7" id="KW-0812">Transmembrane</keyword>
<feature type="transmembrane region" description="Helical" evidence="7">
    <location>
        <begin position="79"/>
        <end position="97"/>
    </location>
</feature>
<dbReference type="Pfam" id="PF06750">
    <property type="entry name" value="A24_N_bact"/>
    <property type="match status" value="1"/>
</dbReference>
<dbReference type="AlphaFoldDB" id="I0IPV9"/>
<evidence type="ECO:0000313" key="11">
    <source>
        <dbReference type="Proteomes" id="UP000007382"/>
    </source>
</evidence>